<evidence type="ECO:0000256" key="4">
    <source>
        <dbReference type="ARBA" id="ARBA00022989"/>
    </source>
</evidence>
<dbReference type="InterPro" id="IPR044890">
    <property type="entry name" value="TMEM14_sf"/>
</dbReference>
<gene>
    <name evidence="7" type="ORF">CSSPTR1EN2_LOCUS3269</name>
</gene>
<keyword evidence="4 6" id="KW-1133">Transmembrane helix</keyword>
<protein>
    <submittedName>
        <fullName evidence="7">Uncharacterized protein</fullName>
    </submittedName>
</protein>
<comment type="subcellular location">
    <subcellularLocation>
        <location evidence="1">Membrane</location>
    </subcellularLocation>
</comment>
<evidence type="ECO:0000313" key="8">
    <source>
        <dbReference type="Proteomes" id="UP001497512"/>
    </source>
</evidence>
<evidence type="ECO:0000256" key="1">
    <source>
        <dbReference type="ARBA" id="ARBA00004370"/>
    </source>
</evidence>
<comment type="similarity">
    <text evidence="2">Belongs to the TMEM14 family.</text>
</comment>
<feature type="transmembrane region" description="Helical" evidence="6">
    <location>
        <begin position="141"/>
        <end position="159"/>
    </location>
</feature>
<keyword evidence="8" id="KW-1185">Reference proteome</keyword>
<evidence type="ECO:0000256" key="3">
    <source>
        <dbReference type="ARBA" id="ARBA00022692"/>
    </source>
</evidence>
<dbReference type="PANTHER" id="PTHR12668">
    <property type="entry name" value="TRANSMEMBRANE PROTEIN 14, 15"/>
    <property type="match status" value="1"/>
</dbReference>
<accession>A0ABP0TH73</accession>
<keyword evidence="3 6" id="KW-0812">Transmembrane</keyword>
<keyword evidence="5 6" id="KW-0472">Membrane</keyword>
<proteinExistence type="inferred from homology"/>
<dbReference type="InterPro" id="IPR005349">
    <property type="entry name" value="TMEM14"/>
</dbReference>
<evidence type="ECO:0000313" key="7">
    <source>
        <dbReference type="EMBL" id="CAK9196029.1"/>
    </source>
</evidence>
<feature type="transmembrane region" description="Helical" evidence="6">
    <location>
        <begin position="114"/>
        <end position="134"/>
    </location>
</feature>
<reference evidence="7" key="1">
    <citation type="submission" date="2024-02" db="EMBL/GenBank/DDBJ databases">
        <authorList>
            <consortium name="ELIXIR-Norway"/>
            <consortium name="Elixir Norway"/>
        </authorList>
    </citation>
    <scope>NUCLEOTIDE SEQUENCE</scope>
</reference>
<evidence type="ECO:0000256" key="5">
    <source>
        <dbReference type="ARBA" id="ARBA00023136"/>
    </source>
</evidence>
<evidence type="ECO:0000256" key="2">
    <source>
        <dbReference type="ARBA" id="ARBA00007590"/>
    </source>
</evidence>
<organism evidence="7 8">
    <name type="scientific">Sphagnum troendelagicum</name>
    <dbReference type="NCBI Taxonomy" id="128251"/>
    <lineage>
        <taxon>Eukaryota</taxon>
        <taxon>Viridiplantae</taxon>
        <taxon>Streptophyta</taxon>
        <taxon>Embryophyta</taxon>
        <taxon>Bryophyta</taxon>
        <taxon>Sphagnophytina</taxon>
        <taxon>Sphagnopsida</taxon>
        <taxon>Sphagnales</taxon>
        <taxon>Sphagnaceae</taxon>
        <taxon>Sphagnum</taxon>
    </lineage>
</organism>
<dbReference type="Proteomes" id="UP001497512">
    <property type="component" value="Chromosome 11"/>
</dbReference>
<evidence type="ECO:0000256" key="6">
    <source>
        <dbReference type="SAM" id="Phobius"/>
    </source>
</evidence>
<sequence>MCAATSVVVDPMSSSSSAVCGSCDVVRALSRTTTEVRSRGGLKYPQQSLFNGSSAAGSGAFLGKPAAELRSSFRGERVAVVKVVSSGSSSRTAKKKNKDHSCGSITAELSLVEYAPLTAAVYGAAILGGGLFAYTRSGSKYSLGGGLVGGASLGVAYLLMQTPETRELGEAVGFGVGVLLAALFAIRLVSTGKLIPAVPLLGLSTAASLVFAVSYLQTRVPLP</sequence>
<feature type="transmembrane region" description="Helical" evidence="6">
    <location>
        <begin position="197"/>
        <end position="216"/>
    </location>
</feature>
<feature type="transmembrane region" description="Helical" evidence="6">
    <location>
        <begin position="171"/>
        <end position="190"/>
    </location>
</feature>
<name>A0ABP0TH73_9BRYO</name>
<dbReference type="Pfam" id="PF03647">
    <property type="entry name" value="Tmemb_14"/>
    <property type="match status" value="1"/>
</dbReference>
<dbReference type="PANTHER" id="PTHR12668:SF38">
    <property type="entry name" value="PROTEIN FATTY ACID EXPORT 4, CHLOROPLASTIC"/>
    <property type="match status" value="1"/>
</dbReference>
<dbReference type="EMBL" id="OZ019903">
    <property type="protein sequence ID" value="CAK9196029.1"/>
    <property type="molecule type" value="Genomic_DNA"/>
</dbReference>
<dbReference type="Gene3D" id="1.10.10.1740">
    <property type="entry name" value="Transmembrane protein 14-like"/>
    <property type="match status" value="1"/>
</dbReference>